<dbReference type="EMBL" id="ML002587">
    <property type="protein sequence ID" value="RKP36837.1"/>
    <property type="molecule type" value="Genomic_DNA"/>
</dbReference>
<keyword evidence="4" id="KW-0274">FAD</keyword>
<dbReference type="AlphaFoldDB" id="A0A4P9ZTM8"/>
<dbReference type="PANTHER" id="PTHR43706:SF47">
    <property type="entry name" value="EXTERNAL NADH-UBIQUINONE OXIDOREDUCTASE 1, MITOCHONDRIAL-RELATED"/>
    <property type="match status" value="1"/>
</dbReference>
<keyword evidence="6" id="KW-0560">Oxidoreductase</keyword>
<evidence type="ECO:0000259" key="11">
    <source>
        <dbReference type="Pfam" id="PF22366"/>
    </source>
</evidence>
<evidence type="ECO:0000256" key="1">
    <source>
        <dbReference type="ARBA" id="ARBA00005272"/>
    </source>
</evidence>
<dbReference type="PANTHER" id="PTHR43706">
    <property type="entry name" value="NADH DEHYDROGENASE"/>
    <property type="match status" value="1"/>
</dbReference>
<protein>
    <recommendedName>
        <fullName evidence="2">NADH:ubiquinone reductase (non-electrogenic)</fullName>
        <ecNumber evidence="2">1.6.5.9</ecNumber>
    </recommendedName>
</protein>
<dbReference type="EC" id="1.6.5.9" evidence="2"/>
<name>A0A4P9ZTM8_9FUNG</name>
<sequence length="471" mass="52420">MYATAAGSVTYAATKVYYNRHPMVQSPPDPSKKTLLILGTGWGAASILKGIDTSLYNVVVVSPRNYFLFTPLLPSCTVGTIEHRSIMEPIRYITRHKQCAVKFHEANCTDIDPVNKTVTVEDQSEIKGKVNKSTLKYDYLVVAVGAENNTFGIKGVTEHACFLKEIWDARKIRTRLMDCIESAAFPGQPEEEVKRLLHMVVVGGGPTGVEYAGELHDFLVEDLVDWYPDLADKVQLSLVEGQSSVLPMFSRKLIDYTESTFKSNQINILTGSAVKEVHEKHIVIETSDKQRKEIPFGLLVWATGNTQRSVVRDLMGKLPEAQTSRRGLLVDDHLRVQGTNGMWALGDATFTKYAPLAQVASQQGTYLAKLLNRLGKLEDTTTTAATTTPDELIEKLRPFRYSYQGSLAYIGADRAIADIPIFGQTVASSGVATYLFWKSAYVNLLFNTRNQSMVTTDWVKKTLFGRDISRE</sequence>
<feature type="domain" description="External alternative NADH-ubiquinone oxidoreductase-like C-terminal" evidence="11">
    <location>
        <begin position="403"/>
        <end position="467"/>
    </location>
</feature>
<dbReference type="PRINTS" id="PR00368">
    <property type="entry name" value="FADPNR"/>
</dbReference>
<evidence type="ECO:0000256" key="4">
    <source>
        <dbReference type="ARBA" id="ARBA00022827"/>
    </source>
</evidence>
<dbReference type="InterPro" id="IPR054585">
    <property type="entry name" value="NDH2-like_C"/>
</dbReference>
<dbReference type="Pfam" id="PF22366">
    <property type="entry name" value="NDH2_C"/>
    <property type="match status" value="1"/>
</dbReference>
<dbReference type="SUPFAM" id="SSF51905">
    <property type="entry name" value="FAD/NAD(P)-binding domain"/>
    <property type="match status" value="2"/>
</dbReference>
<comment type="similarity">
    <text evidence="1">Belongs to the NADH dehydrogenase family.</text>
</comment>
<dbReference type="InterPro" id="IPR023753">
    <property type="entry name" value="FAD/NAD-binding_dom"/>
</dbReference>
<dbReference type="GO" id="GO:0050136">
    <property type="term" value="F:NADH dehydrogenase (quinone) (non-electrogenic) activity"/>
    <property type="evidence" value="ECO:0007669"/>
    <property type="project" value="UniProtKB-EC"/>
</dbReference>
<evidence type="ECO:0000256" key="9">
    <source>
        <dbReference type="ARBA" id="ARBA00049010"/>
    </source>
</evidence>
<keyword evidence="7" id="KW-0520">NAD</keyword>
<dbReference type="Pfam" id="PF07992">
    <property type="entry name" value="Pyr_redox_2"/>
    <property type="match status" value="1"/>
</dbReference>
<keyword evidence="13" id="KW-1185">Reference proteome</keyword>
<keyword evidence="3" id="KW-0285">Flavoprotein</keyword>
<dbReference type="InterPro" id="IPR036188">
    <property type="entry name" value="FAD/NAD-bd_sf"/>
</dbReference>
<reference evidence="13" key="1">
    <citation type="journal article" date="2018" name="Nat. Microbiol.">
        <title>Leveraging single-cell genomics to expand the fungal tree of life.</title>
        <authorList>
            <person name="Ahrendt S.R."/>
            <person name="Quandt C.A."/>
            <person name="Ciobanu D."/>
            <person name="Clum A."/>
            <person name="Salamov A."/>
            <person name="Andreopoulos B."/>
            <person name="Cheng J.F."/>
            <person name="Woyke T."/>
            <person name="Pelin A."/>
            <person name="Henrissat B."/>
            <person name="Reynolds N.K."/>
            <person name="Benny G.L."/>
            <person name="Smith M.E."/>
            <person name="James T.Y."/>
            <person name="Grigoriev I.V."/>
        </authorList>
    </citation>
    <scope>NUCLEOTIDE SEQUENCE [LARGE SCALE GENOMIC DNA]</scope>
    <source>
        <strain evidence="13">RSA 468</strain>
    </source>
</reference>
<accession>A0A4P9ZTM8</accession>
<evidence type="ECO:0000256" key="5">
    <source>
        <dbReference type="ARBA" id="ARBA00022946"/>
    </source>
</evidence>
<dbReference type="GO" id="GO:0005739">
    <property type="term" value="C:mitochondrion"/>
    <property type="evidence" value="ECO:0007669"/>
    <property type="project" value="TreeGrafter"/>
</dbReference>
<proteinExistence type="inferred from homology"/>
<feature type="domain" description="FAD/NAD(P)-binding" evidence="10">
    <location>
        <begin position="35"/>
        <end position="364"/>
    </location>
</feature>
<evidence type="ECO:0000256" key="2">
    <source>
        <dbReference type="ARBA" id="ARBA00012637"/>
    </source>
</evidence>
<evidence type="ECO:0000256" key="6">
    <source>
        <dbReference type="ARBA" id="ARBA00023002"/>
    </source>
</evidence>
<comment type="catalytic activity">
    <reaction evidence="8">
        <text>a quinone + NADH + H(+) = a quinol + NAD(+)</text>
        <dbReference type="Rhea" id="RHEA:46160"/>
        <dbReference type="ChEBI" id="CHEBI:15378"/>
        <dbReference type="ChEBI" id="CHEBI:24646"/>
        <dbReference type="ChEBI" id="CHEBI:57540"/>
        <dbReference type="ChEBI" id="CHEBI:57945"/>
        <dbReference type="ChEBI" id="CHEBI:132124"/>
        <dbReference type="EC" id="1.6.5.9"/>
    </reaction>
</comment>
<keyword evidence="5" id="KW-0809">Transit peptide</keyword>
<evidence type="ECO:0000259" key="10">
    <source>
        <dbReference type="Pfam" id="PF07992"/>
    </source>
</evidence>
<dbReference type="Gene3D" id="3.50.50.100">
    <property type="match status" value="1"/>
</dbReference>
<gene>
    <name evidence="12" type="ORF">BJ085DRAFT_20844</name>
</gene>
<evidence type="ECO:0000313" key="12">
    <source>
        <dbReference type="EMBL" id="RKP36837.1"/>
    </source>
</evidence>
<evidence type="ECO:0000256" key="7">
    <source>
        <dbReference type="ARBA" id="ARBA00023027"/>
    </source>
</evidence>
<evidence type="ECO:0000256" key="8">
    <source>
        <dbReference type="ARBA" id="ARBA00047599"/>
    </source>
</evidence>
<dbReference type="InterPro" id="IPR045024">
    <property type="entry name" value="NDH-2"/>
</dbReference>
<dbReference type="Proteomes" id="UP000268162">
    <property type="component" value="Unassembled WGS sequence"/>
</dbReference>
<dbReference type="STRING" id="215637.A0A4P9ZTM8"/>
<evidence type="ECO:0000256" key="3">
    <source>
        <dbReference type="ARBA" id="ARBA00022630"/>
    </source>
</evidence>
<organism evidence="12 13">
    <name type="scientific">Dimargaris cristalligena</name>
    <dbReference type="NCBI Taxonomy" id="215637"/>
    <lineage>
        <taxon>Eukaryota</taxon>
        <taxon>Fungi</taxon>
        <taxon>Fungi incertae sedis</taxon>
        <taxon>Zoopagomycota</taxon>
        <taxon>Kickxellomycotina</taxon>
        <taxon>Dimargaritomycetes</taxon>
        <taxon>Dimargaritales</taxon>
        <taxon>Dimargaritaceae</taxon>
        <taxon>Dimargaris</taxon>
    </lineage>
</organism>
<comment type="catalytic activity">
    <reaction evidence="9">
        <text>a ubiquinone + NADH + H(+) = a ubiquinol + NAD(+)</text>
        <dbReference type="Rhea" id="RHEA:23152"/>
        <dbReference type="Rhea" id="RHEA-COMP:9565"/>
        <dbReference type="Rhea" id="RHEA-COMP:9566"/>
        <dbReference type="ChEBI" id="CHEBI:15378"/>
        <dbReference type="ChEBI" id="CHEBI:16389"/>
        <dbReference type="ChEBI" id="CHEBI:17976"/>
        <dbReference type="ChEBI" id="CHEBI:57540"/>
        <dbReference type="ChEBI" id="CHEBI:57945"/>
    </reaction>
</comment>
<evidence type="ECO:0000313" key="13">
    <source>
        <dbReference type="Proteomes" id="UP000268162"/>
    </source>
</evidence>